<dbReference type="GO" id="GO:0005886">
    <property type="term" value="C:plasma membrane"/>
    <property type="evidence" value="ECO:0007669"/>
    <property type="project" value="UniProtKB-SubCell"/>
</dbReference>
<comment type="subcellular location">
    <subcellularLocation>
        <location evidence="1">Cell membrane</location>
        <topology evidence="1">Multi-pass membrane protein</topology>
    </subcellularLocation>
</comment>
<keyword evidence="3 6" id="KW-0812">Transmembrane</keyword>
<evidence type="ECO:0000313" key="7">
    <source>
        <dbReference type="EMBL" id="QNM08640.1"/>
    </source>
</evidence>
<keyword evidence="4 6" id="KW-1133">Transmembrane helix</keyword>
<sequence>MKLLRKKNNHLFLWILFAIAMVLPFAFSGSPFLLLVFCFIEIYIIAVSGLDIVFGYCGQVSLGHAAFYAAGAYGSVLLHKFTGWPVLITMVIGAALGALIGAVVAYSCSKLVFHFLSLATQAVGEIMYILVSHSPGNITGNYIGMYTDPVNLFGFKLDSEFKFYFFGLACVILFLLAKQYLVNSKTGRAFTAIRENVHAADGMGINVRAYKVKAFTTSAFYTAFAGAMYAHLIEYVTPDSFLYKQSVMFLTMLLFGGSGSLLGPIIGSVAVLLVNESLRALQDYQMLVYGIMMLIVIVIIPGGLYGMLKNAVAKVKRRKLEGSDSHA</sequence>
<name>A0A7G9GCV8_9FIRM</name>
<feature type="transmembrane region" description="Helical" evidence="6">
    <location>
        <begin position="247"/>
        <end position="274"/>
    </location>
</feature>
<dbReference type="InterPro" id="IPR043428">
    <property type="entry name" value="LivM-like"/>
</dbReference>
<protein>
    <submittedName>
        <fullName evidence="7">Branched-chain amino acid ABC transporter permease</fullName>
    </submittedName>
</protein>
<dbReference type="GO" id="GO:0015658">
    <property type="term" value="F:branched-chain amino acid transmembrane transporter activity"/>
    <property type="evidence" value="ECO:0007669"/>
    <property type="project" value="InterPro"/>
</dbReference>
<feature type="transmembrane region" description="Helical" evidence="6">
    <location>
        <begin position="33"/>
        <end position="54"/>
    </location>
</feature>
<dbReference type="PANTHER" id="PTHR30482:SF10">
    <property type="entry name" value="HIGH-AFFINITY BRANCHED-CHAIN AMINO ACID TRANSPORT PROTEIN BRAE"/>
    <property type="match status" value="1"/>
</dbReference>
<feature type="transmembrane region" description="Helical" evidence="6">
    <location>
        <begin position="12"/>
        <end position="27"/>
    </location>
</feature>
<evidence type="ECO:0000256" key="5">
    <source>
        <dbReference type="ARBA" id="ARBA00023136"/>
    </source>
</evidence>
<dbReference type="PANTHER" id="PTHR30482">
    <property type="entry name" value="HIGH-AFFINITY BRANCHED-CHAIN AMINO ACID TRANSPORT SYSTEM PERMEASE"/>
    <property type="match status" value="1"/>
</dbReference>
<keyword evidence="5 6" id="KW-0472">Membrane</keyword>
<feature type="transmembrane region" description="Helical" evidence="6">
    <location>
        <begin position="84"/>
        <end position="104"/>
    </location>
</feature>
<dbReference type="AlphaFoldDB" id="A0A7G9GCV8"/>
<dbReference type="EMBL" id="CP060635">
    <property type="protein sequence ID" value="QNM08640.1"/>
    <property type="molecule type" value="Genomic_DNA"/>
</dbReference>
<dbReference type="RefSeq" id="WP_118644638.1">
    <property type="nucleotide sequence ID" value="NZ_CP060635.1"/>
</dbReference>
<evidence type="ECO:0000256" key="2">
    <source>
        <dbReference type="ARBA" id="ARBA00022475"/>
    </source>
</evidence>
<feature type="transmembrane region" description="Helical" evidence="6">
    <location>
        <begin position="111"/>
        <end position="131"/>
    </location>
</feature>
<accession>A0A7G9GCV8</accession>
<dbReference type="InterPro" id="IPR001851">
    <property type="entry name" value="ABC_transp_permease"/>
</dbReference>
<evidence type="ECO:0000256" key="4">
    <source>
        <dbReference type="ARBA" id="ARBA00022989"/>
    </source>
</evidence>
<keyword evidence="8" id="KW-1185">Reference proteome</keyword>
<evidence type="ECO:0000256" key="3">
    <source>
        <dbReference type="ARBA" id="ARBA00022692"/>
    </source>
</evidence>
<organism evidence="7 8">
    <name type="scientific">Wansuia hejianensis</name>
    <dbReference type="NCBI Taxonomy" id="2763667"/>
    <lineage>
        <taxon>Bacteria</taxon>
        <taxon>Bacillati</taxon>
        <taxon>Bacillota</taxon>
        <taxon>Clostridia</taxon>
        <taxon>Lachnospirales</taxon>
        <taxon>Lachnospiraceae</taxon>
        <taxon>Wansuia</taxon>
    </lineage>
</organism>
<proteinExistence type="predicted"/>
<keyword evidence="2" id="KW-1003">Cell membrane</keyword>
<evidence type="ECO:0000313" key="8">
    <source>
        <dbReference type="Proteomes" id="UP000515860"/>
    </source>
</evidence>
<reference evidence="7 8" key="1">
    <citation type="submission" date="2020-08" db="EMBL/GenBank/DDBJ databases">
        <authorList>
            <person name="Liu C."/>
            <person name="Sun Q."/>
        </authorList>
    </citation>
    <scope>NUCLEOTIDE SEQUENCE [LARGE SCALE GENOMIC DNA]</scope>
    <source>
        <strain evidence="7 8">NSJ-29</strain>
    </source>
</reference>
<feature type="transmembrane region" description="Helical" evidence="6">
    <location>
        <begin position="61"/>
        <end position="78"/>
    </location>
</feature>
<feature type="transmembrane region" description="Helical" evidence="6">
    <location>
        <begin position="163"/>
        <end position="181"/>
    </location>
</feature>
<dbReference type="KEGG" id="whj:H9Q79_17615"/>
<dbReference type="Pfam" id="PF02653">
    <property type="entry name" value="BPD_transp_2"/>
    <property type="match status" value="1"/>
</dbReference>
<dbReference type="Proteomes" id="UP000515860">
    <property type="component" value="Chromosome"/>
</dbReference>
<gene>
    <name evidence="7" type="ORF">H9Q79_17615</name>
</gene>
<dbReference type="CDD" id="cd06581">
    <property type="entry name" value="TM_PBP1_LivM_like"/>
    <property type="match status" value="1"/>
</dbReference>
<evidence type="ECO:0000256" key="6">
    <source>
        <dbReference type="SAM" id="Phobius"/>
    </source>
</evidence>
<feature type="transmembrane region" description="Helical" evidence="6">
    <location>
        <begin position="286"/>
        <end position="308"/>
    </location>
</feature>
<evidence type="ECO:0000256" key="1">
    <source>
        <dbReference type="ARBA" id="ARBA00004651"/>
    </source>
</evidence>